<proteinExistence type="predicted"/>
<dbReference type="Pfam" id="PF04976">
    <property type="entry name" value="DmsC"/>
    <property type="match status" value="1"/>
</dbReference>
<comment type="caution">
    <text evidence="2">The sequence shown here is derived from an EMBL/GenBank/DDBJ whole genome shotgun (WGS) entry which is preliminary data.</text>
</comment>
<reference evidence="2 3" key="1">
    <citation type="submission" date="2006-03" db="EMBL/GenBank/DDBJ databases">
        <authorList>
            <person name="Bartlett D.H."/>
            <person name="Valle G."/>
            <person name="Lauro F.M."/>
            <person name="Vezzi A."/>
            <person name="Simonato F."/>
            <person name="Eloe E."/>
            <person name="Vitulo N."/>
            <person name="Stratton T.K."/>
            <person name="D'angelo M."/>
            <person name="Ferriera S."/>
            <person name="Johnson J."/>
            <person name="Kravitz S."/>
            <person name="Beeson K."/>
            <person name="Sutton G."/>
            <person name="Rogers Y."/>
            <person name="Friedman R."/>
            <person name="Frazier M."/>
            <person name="Venter J.C."/>
        </authorList>
    </citation>
    <scope>NUCLEOTIDE SEQUENCE [LARGE SCALE GENOMIC DNA]</scope>
    <source>
        <strain evidence="2 3">3TCK</strain>
    </source>
</reference>
<evidence type="ECO:0000313" key="3">
    <source>
        <dbReference type="Proteomes" id="UP000003789"/>
    </source>
</evidence>
<gene>
    <name evidence="2" type="ORF">P3TCK_04681</name>
</gene>
<organism evidence="2 3">
    <name type="scientific">Photobacterium profundum 3TCK</name>
    <dbReference type="NCBI Taxonomy" id="314280"/>
    <lineage>
        <taxon>Bacteria</taxon>
        <taxon>Pseudomonadati</taxon>
        <taxon>Pseudomonadota</taxon>
        <taxon>Gammaproteobacteria</taxon>
        <taxon>Vibrionales</taxon>
        <taxon>Vibrionaceae</taxon>
        <taxon>Photobacterium</taxon>
    </lineage>
</organism>
<dbReference type="Proteomes" id="UP000003789">
    <property type="component" value="Unassembled WGS sequence"/>
</dbReference>
<evidence type="ECO:0000256" key="1">
    <source>
        <dbReference type="SAM" id="Phobius"/>
    </source>
</evidence>
<dbReference type="GO" id="GO:0009389">
    <property type="term" value="F:dimethyl sulfoxide reductase activity"/>
    <property type="evidence" value="ECO:0007669"/>
    <property type="project" value="TreeGrafter"/>
</dbReference>
<dbReference type="GO" id="GO:0009390">
    <property type="term" value="C:dimethyl sulfoxide reductase complex"/>
    <property type="evidence" value="ECO:0007669"/>
    <property type="project" value="TreeGrafter"/>
</dbReference>
<feature type="transmembrane region" description="Helical" evidence="1">
    <location>
        <begin position="6"/>
        <end position="28"/>
    </location>
</feature>
<dbReference type="InterPro" id="IPR007059">
    <property type="entry name" value="DmsC"/>
</dbReference>
<dbReference type="RefSeq" id="WP_006228945.1">
    <property type="nucleotide sequence ID" value="NZ_CH724134.1"/>
</dbReference>
<dbReference type="AlphaFoldDB" id="Q1ZA49"/>
<dbReference type="GO" id="GO:0019645">
    <property type="term" value="P:anaerobic electron transport chain"/>
    <property type="evidence" value="ECO:0007669"/>
    <property type="project" value="InterPro"/>
</dbReference>
<feature type="transmembrane region" description="Helical" evidence="1">
    <location>
        <begin position="40"/>
        <end position="61"/>
    </location>
</feature>
<sequence length="278" mass="30789">MHELPLVFFTVITQGVAGFFILFTLFMLCRPVKTNEITDIYMKPLLALWPILAIGGLAALSHMGTPTRALNIINGLKHSSALSLEIFSVSIFGGLGVLATWILWKRTNYTITLVSFITASIASIGMIWLISSVYKLPTVTLWDSSWTRVNFYITALNLGCGLTFLLMNLVNKDKHDNFISQAIRFACLSALIITIVTNTNYTLWLTSTLHTMGATLSPSSELLMTAKVTLLTIALVPAIMMRRPSSNRFVGLGIFSCLLVSELIGRICFYDLILIKQL</sequence>
<dbReference type="PANTHER" id="PTHR38095:SF2">
    <property type="entry name" value="ANAEROBIC DIMETHYL SULFOXIDE REDUCTASE CHAIN C"/>
    <property type="match status" value="1"/>
</dbReference>
<dbReference type="EMBL" id="AAPH01000001">
    <property type="protein sequence ID" value="EAS45643.1"/>
    <property type="molecule type" value="Genomic_DNA"/>
</dbReference>
<dbReference type="OrthoDB" id="4394845at2"/>
<dbReference type="GO" id="GO:0005886">
    <property type="term" value="C:plasma membrane"/>
    <property type="evidence" value="ECO:0007669"/>
    <property type="project" value="TreeGrafter"/>
</dbReference>
<accession>Q1ZA49</accession>
<protein>
    <submittedName>
        <fullName evidence="2">Anaerobic dimethyl sulfoxide reductase chain C</fullName>
    </submittedName>
</protein>
<keyword evidence="1" id="KW-0812">Transmembrane</keyword>
<keyword evidence="1" id="KW-1133">Transmembrane helix</keyword>
<dbReference type="HOGENOM" id="CLU_997134_0_0_6"/>
<feature type="transmembrane region" description="Helical" evidence="1">
    <location>
        <begin position="151"/>
        <end position="170"/>
    </location>
</feature>
<name>Q1ZA49_9GAMM</name>
<evidence type="ECO:0000313" key="2">
    <source>
        <dbReference type="EMBL" id="EAS45643.1"/>
    </source>
</evidence>
<dbReference type="PANTHER" id="PTHR38095">
    <property type="entry name" value="ANAEROBIC DIMETHYL SULFOXIDE REDUCTASE CHAIN YNFH"/>
    <property type="match status" value="1"/>
</dbReference>
<feature type="transmembrane region" description="Helical" evidence="1">
    <location>
        <begin position="222"/>
        <end position="240"/>
    </location>
</feature>
<keyword evidence="1" id="KW-0472">Membrane</keyword>
<feature type="transmembrane region" description="Helical" evidence="1">
    <location>
        <begin position="182"/>
        <end position="202"/>
    </location>
</feature>
<feature type="transmembrane region" description="Helical" evidence="1">
    <location>
        <begin position="252"/>
        <end position="275"/>
    </location>
</feature>
<feature type="transmembrane region" description="Helical" evidence="1">
    <location>
        <begin position="81"/>
        <end position="104"/>
    </location>
</feature>
<feature type="transmembrane region" description="Helical" evidence="1">
    <location>
        <begin position="111"/>
        <end position="131"/>
    </location>
</feature>